<feature type="non-terminal residue" evidence="1">
    <location>
        <position position="215"/>
    </location>
</feature>
<sequence>GSSMSSVNKESEAVMVLNDSLLLDVAQTSLEAESGLLFLEDVEQRNVWVKQYNEWCKVMSLMNKALAFCDINYVYLAKQVILKRAYVIRVADEDSWEVVSKIAIMDGSDLMTKLLESFKSSEVICFVCEEKRHYANEYSSKRHIGLLFQGGNTQPKMRDGGILEKGNIAILSSSEMVRKKDSFVFEKSYIAGKSTGSKALSFYKKRRTIAFVPGQ</sequence>
<dbReference type="Proteomes" id="UP000789396">
    <property type="component" value="Unassembled WGS sequence"/>
</dbReference>
<gene>
    <name evidence="1" type="ORF">RFULGI_LOCUS15577</name>
</gene>
<organism evidence="1 2">
    <name type="scientific">Racocetra fulgida</name>
    <dbReference type="NCBI Taxonomy" id="60492"/>
    <lineage>
        <taxon>Eukaryota</taxon>
        <taxon>Fungi</taxon>
        <taxon>Fungi incertae sedis</taxon>
        <taxon>Mucoromycota</taxon>
        <taxon>Glomeromycotina</taxon>
        <taxon>Glomeromycetes</taxon>
        <taxon>Diversisporales</taxon>
        <taxon>Gigasporaceae</taxon>
        <taxon>Racocetra</taxon>
    </lineage>
</organism>
<feature type="non-terminal residue" evidence="1">
    <location>
        <position position="1"/>
    </location>
</feature>
<proteinExistence type="predicted"/>
<dbReference type="OrthoDB" id="2442719at2759"/>
<comment type="caution">
    <text evidence="1">The sequence shown here is derived from an EMBL/GenBank/DDBJ whole genome shotgun (WGS) entry which is preliminary data.</text>
</comment>
<dbReference type="AlphaFoldDB" id="A0A9N9P109"/>
<protein>
    <submittedName>
        <fullName evidence="1">19934_t:CDS:1</fullName>
    </submittedName>
</protein>
<reference evidence="1" key="1">
    <citation type="submission" date="2021-06" db="EMBL/GenBank/DDBJ databases">
        <authorList>
            <person name="Kallberg Y."/>
            <person name="Tangrot J."/>
            <person name="Rosling A."/>
        </authorList>
    </citation>
    <scope>NUCLEOTIDE SEQUENCE</scope>
    <source>
        <strain evidence="1">IN212</strain>
    </source>
</reference>
<evidence type="ECO:0000313" key="1">
    <source>
        <dbReference type="EMBL" id="CAG8778089.1"/>
    </source>
</evidence>
<accession>A0A9N9P109</accession>
<evidence type="ECO:0000313" key="2">
    <source>
        <dbReference type="Proteomes" id="UP000789396"/>
    </source>
</evidence>
<name>A0A9N9P109_9GLOM</name>
<dbReference type="EMBL" id="CAJVPZ010050793">
    <property type="protein sequence ID" value="CAG8778089.1"/>
    <property type="molecule type" value="Genomic_DNA"/>
</dbReference>
<keyword evidence="2" id="KW-1185">Reference proteome</keyword>